<proteinExistence type="inferred from homology"/>
<dbReference type="PANTHER" id="PTHR30602">
    <property type="entry name" value="AMINO-ACID ACETYLTRANSFERASE"/>
    <property type="match status" value="1"/>
</dbReference>
<dbReference type="Gene3D" id="3.40.630.30">
    <property type="match status" value="1"/>
</dbReference>
<dbReference type="SUPFAM" id="SSF53633">
    <property type="entry name" value="Carbamate kinase-like"/>
    <property type="match status" value="1"/>
</dbReference>
<evidence type="ECO:0000256" key="5">
    <source>
        <dbReference type="ARBA" id="ARBA00022679"/>
    </source>
</evidence>
<evidence type="ECO:0000256" key="4">
    <source>
        <dbReference type="ARBA" id="ARBA00022605"/>
    </source>
</evidence>
<dbReference type="SUPFAM" id="SSF55729">
    <property type="entry name" value="Acyl-CoA N-acyltransferases (Nat)"/>
    <property type="match status" value="1"/>
</dbReference>
<keyword evidence="5 8" id="KW-0808">Transferase</keyword>
<name>A0A7W2TXM3_9GAMM</name>
<dbReference type="InterPro" id="IPR033719">
    <property type="entry name" value="NAGS_kin"/>
</dbReference>
<evidence type="ECO:0000313" key="11">
    <source>
        <dbReference type="Proteomes" id="UP000539350"/>
    </source>
</evidence>
<dbReference type="InterPro" id="IPR000182">
    <property type="entry name" value="GNAT_dom"/>
</dbReference>
<dbReference type="InterPro" id="IPR036393">
    <property type="entry name" value="AceGlu_kinase-like_sf"/>
</dbReference>
<protein>
    <recommendedName>
        <fullName evidence="8">Amino-acid acetyltransferase</fullName>
        <ecNumber evidence="8">2.3.1.1</ecNumber>
    </recommendedName>
    <alternativeName>
        <fullName evidence="8">N-acetylglutamate synthase</fullName>
        <shortName evidence="8">AGS</shortName>
        <shortName evidence="8">NAGS</shortName>
    </alternativeName>
</protein>
<dbReference type="GO" id="GO:0005737">
    <property type="term" value="C:cytoplasm"/>
    <property type="evidence" value="ECO:0007669"/>
    <property type="project" value="UniProtKB-SubCell"/>
</dbReference>
<dbReference type="NCBIfam" id="NF003641">
    <property type="entry name" value="PRK05279.1"/>
    <property type="match status" value="1"/>
</dbReference>
<evidence type="ECO:0000256" key="2">
    <source>
        <dbReference type="ARBA" id="ARBA00009145"/>
    </source>
</evidence>
<keyword evidence="6 8" id="KW-0012">Acyltransferase</keyword>
<dbReference type="InterPro" id="IPR001048">
    <property type="entry name" value="Asp/Glu/Uridylate_kinase"/>
</dbReference>
<dbReference type="CDD" id="cd04301">
    <property type="entry name" value="NAT_SF"/>
    <property type="match status" value="1"/>
</dbReference>
<evidence type="ECO:0000313" key="10">
    <source>
        <dbReference type="EMBL" id="MBA6413832.1"/>
    </source>
</evidence>
<dbReference type="CDD" id="cd04237">
    <property type="entry name" value="AAK_NAGS-ABP"/>
    <property type="match status" value="1"/>
</dbReference>
<dbReference type="GO" id="GO:0004042">
    <property type="term" value="F:L-glutamate N-acetyltransferase activity"/>
    <property type="evidence" value="ECO:0007669"/>
    <property type="project" value="UniProtKB-UniRule"/>
</dbReference>
<dbReference type="EMBL" id="JACFXU010000017">
    <property type="protein sequence ID" value="MBA6413832.1"/>
    <property type="molecule type" value="Genomic_DNA"/>
</dbReference>
<dbReference type="PIRSF" id="PIRSF000423">
    <property type="entry name" value="ArgA"/>
    <property type="match status" value="1"/>
</dbReference>
<reference evidence="10 11" key="1">
    <citation type="submission" date="2020-07" db="EMBL/GenBank/DDBJ databases">
        <title>Halieaceae bacterium, F7430, whole genome shotgun sequencing project.</title>
        <authorList>
            <person name="Jiang S."/>
            <person name="Liu Z.W."/>
            <person name="Du Z.J."/>
        </authorList>
    </citation>
    <scope>NUCLEOTIDE SEQUENCE [LARGE SCALE GENOMIC DNA]</scope>
    <source>
        <strain evidence="10 11">F7430</strain>
    </source>
</reference>
<dbReference type="AlphaFoldDB" id="A0A7W2TXM3"/>
<comment type="miscellaneous">
    <text evidence="8">In bacteria which possess the bifunctional enzyme ornithine acetyltransferase/N-acetylglutamate synthase (ArgJ), ArgA fulfills an anaplerotic role.</text>
</comment>
<dbReference type="EC" id="2.3.1.1" evidence="8"/>
<gene>
    <name evidence="8 10" type="primary">argA</name>
    <name evidence="10" type="ORF">H2508_11990</name>
</gene>
<comment type="pathway">
    <text evidence="1 8">Amino-acid biosynthesis; L-arginine biosynthesis; N(2)-acetyl-L-ornithine from L-glutamate: step 1/4.</text>
</comment>
<dbReference type="PROSITE" id="PS51186">
    <property type="entry name" value="GNAT"/>
    <property type="match status" value="1"/>
</dbReference>
<comment type="catalytic activity">
    <reaction evidence="7 8">
        <text>L-glutamate + acetyl-CoA = N-acetyl-L-glutamate + CoA + H(+)</text>
        <dbReference type="Rhea" id="RHEA:24292"/>
        <dbReference type="ChEBI" id="CHEBI:15378"/>
        <dbReference type="ChEBI" id="CHEBI:29985"/>
        <dbReference type="ChEBI" id="CHEBI:44337"/>
        <dbReference type="ChEBI" id="CHEBI:57287"/>
        <dbReference type="ChEBI" id="CHEBI:57288"/>
        <dbReference type="EC" id="2.3.1.1"/>
    </reaction>
</comment>
<dbReference type="Proteomes" id="UP000539350">
    <property type="component" value="Unassembled WGS sequence"/>
</dbReference>
<evidence type="ECO:0000256" key="7">
    <source>
        <dbReference type="ARBA" id="ARBA00048372"/>
    </source>
</evidence>
<dbReference type="GO" id="GO:0006526">
    <property type="term" value="P:L-arginine biosynthetic process"/>
    <property type="evidence" value="ECO:0007669"/>
    <property type="project" value="UniProtKB-UniRule"/>
</dbReference>
<evidence type="ECO:0000256" key="3">
    <source>
        <dbReference type="ARBA" id="ARBA00022571"/>
    </source>
</evidence>
<dbReference type="InterPro" id="IPR010167">
    <property type="entry name" value="NH2A_AcTrfase"/>
</dbReference>
<organism evidence="10 11">
    <name type="scientific">Sediminihaliea albiluteola</name>
    <dbReference type="NCBI Taxonomy" id="2758564"/>
    <lineage>
        <taxon>Bacteria</taxon>
        <taxon>Pseudomonadati</taxon>
        <taxon>Pseudomonadota</taxon>
        <taxon>Gammaproteobacteria</taxon>
        <taxon>Cellvibrionales</taxon>
        <taxon>Halieaceae</taxon>
        <taxon>Sediminihaliea</taxon>
    </lineage>
</organism>
<dbReference type="UniPathway" id="UPA00068">
    <property type="reaction ID" value="UER00106"/>
</dbReference>
<comment type="caution">
    <text evidence="10">The sequence shown here is derived from an EMBL/GenBank/DDBJ whole genome shotgun (WGS) entry which is preliminary data.</text>
</comment>
<keyword evidence="4 8" id="KW-0028">Amino-acid biosynthesis</keyword>
<accession>A0A7W2TXM3</accession>
<dbReference type="Gene3D" id="3.40.1160.10">
    <property type="entry name" value="Acetylglutamate kinase-like"/>
    <property type="match status" value="1"/>
</dbReference>
<dbReference type="HAMAP" id="MF_01105">
    <property type="entry name" value="N_acetyl_glu_synth"/>
    <property type="match status" value="1"/>
</dbReference>
<sequence length="435" mass="48168">MTTASREHIRWFRNTAPYINAHRGKTFVLMIGGEVAQHDNFYYIIHDIALLNSLGIRLVLVHGNRPQIDERLQQAGIENKFHQDIRITDSVAMPHVADAAGALRAQIEAGLSMGLPNSPMQGASIRVCSGNFITAKPIGVVDGVDFQHTGRVRRMDIAGISQQLAAGSIVLLSPLGYSPTGEIFNLALEDIAVHCAAAINADKLLLFGSAAGLINSEGKLLRQIAVGDMANLKFYDKEQARLAATAQRACLAGVERCQVISYQDDCAMLEELFTHDGSGTLVATDDYEQLRTATIDDVGGIIELIEPLEQQGVLLKRSRELLETEIKQFRLLERDGRILACAALYPYPDEGCGEVACVITHPEYRGGKRGQRLLRELEAEARRLGLDRVFILTTQTAHWFIEQGFEERSRDDLPAKKQNLYNLQRKSKVFFKSLS</sequence>
<dbReference type="RefSeq" id="WP_182173948.1">
    <property type="nucleotide sequence ID" value="NZ_JACFXU010000017.1"/>
</dbReference>
<dbReference type="InterPro" id="IPR016181">
    <property type="entry name" value="Acyl_CoA_acyltransferase"/>
</dbReference>
<dbReference type="PANTHER" id="PTHR30602:SF12">
    <property type="entry name" value="AMINO-ACID ACETYLTRANSFERASE NAGS1, CHLOROPLASTIC-RELATED"/>
    <property type="match status" value="1"/>
</dbReference>
<dbReference type="NCBIfam" id="TIGR01890">
    <property type="entry name" value="N-Ac-Glu-synth"/>
    <property type="match status" value="1"/>
</dbReference>
<keyword evidence="11" id="KW-1185">Reference proteome</keyword>
<evidence type="ECO:0000256" key="1">
    <source>
        <dbReference type="ARBA" id="ARBA00004925"/>
    </source>
</evidence>
<comment type="similarity">
    <text evidence="2 8">Belongs to the acetyltransferase family. ArgA subfamily.</text>
</comment>
<evidence type="ECO:0000256" key="6">
    <source>
        <dbReference type="ARBA" id="ARBA00023315"/>
    </source>
</evidence>
<keyword evidence="3 8" id="KW-0055">Arginine biosynthesis</keyword>
<evidence type="ECO:0000256" key="8">
    <source>
        <dbReference type="HAMAP-Rule" id="MF_01105"/>
    </source>
</evidence>
<comment type="subcellular location">
    <subcellularLocation>
        <location evidence="8">Cytoplasm</location>
    </subcellularLocation>
</comment>
<dbReference type="Pfam" id="PF00583">
    <property type="entry name" value="Acetyltransf_1"/>
    <property type="match status" value="1"/>
</dbReference>
<keyword evidence="8" id="KW-0963">Cytoplasm</keyword>
<evidence type="ECO:0000259" key="9">
    <source>
        <dbReference type="PROSITE" id="PS51186"/>
    </source>
</evidence>
<dbReference type="Pfam" id="PF00696">
    <property type="entry name" value="AA_kinase"/>
    <property type="match status" value="1"/>
</dbReference>
<feature type="domain" description="N-acetyltransferase" evidence="9">
    <location>
        <begin position="288"/>
        <end position="427"/>
    </location>
</feature>